<dbReference type="PANTHER" id="PTHR47966:SF2">
    <property type="entry name" value="ASPERGILLOPEPSIN-1-RELATED"/>
    <property type="match status" value="1"/>
</dbReference>
<evidence type="ECO:0000256" key="6">
    <source>
        <dbReference type="SAM" id="MobiDB-lite"/>
    </source>
</evidence>
<dbReference type="InterPro" id="IPR001461">
    <property type="entry name" value="Aspartic_peptidase_A1"/>
</dbReference>
<reference evidence="9 10" key="1">
    <citation type="submission" date="2024-01" db="EMBL/GenBank/DDBJ databases">
        <title>Complete genome of Cladobotryum mycophilum ATHUM6906.</title>
        <authorList>
            <person name="Christinaki A.C."/>
            <person name="Myridakis A.I."/>
            <person name="Kouvelis V.N."/>
        </authorList>
    </citation>
    <scope>NUCLEOTIDE SEQUENCE [LARGE SCALE GENOMIC DNA]</scope>
    <source>
        <strain evidence="9 10">ATHUM6906</strain>
    </source>
</reference>
<evidence type="ECO:0000256" key="4">
    <source>
        <dbReference type="ARBA" id="ARBA00022801"/>
    </source>
</evidence>
<name>A0ABR0SDF2_9HYPO</name>
<dbReference type="Pfam" id="PF00026">
    <property type="entry name" value="Asp"/>
    <property type="match status" value="1"/>
</dbReference>
<dbReference type="PANTHER" id="PTHR47966">
    <property type="entry name" value="BETA-SITE APP-CLEAVING ENZYME, ISOFORM A-RELATED"/>
    <property type="match status" value="1"/>
</dbReference>
<keyword evidence="10" id="KW-1185">Reference proteome</keyword>
<gene>
    <name evidence="9" type="ORF">PT974_08081</name>
</gene>
<dbReference type="Gene3D" id="2.40.70.10">
    <property type="entry name" value="Acid Proteases"/>
    <property type="match status" value="2"/>
</dbReference>
<comment type="similarity">
    <text evidence="1 5">Belongs to the peptidase A1 family.</text>
</comment>
<evidence type="ECO:0000313" key="10">
    <source>
        <dbReference type="Proteomes" id="UP001338125"/>
    </source>
</evidence>
<dbReference type="PROSITE" id="PS51767">
    <property type="entry name" value="PEPTIDASE_A1"/>
    <property type="match status" value="1"/>
</dbReference>
<evidence type="ECO:0000259" key="8">
    <source>
        <dbReference type="PROSITE" id="PS51767"/>
    </source>
</evidence>
<comment type="caution">
    <text evidence="9">The sequence shown here is derived from an EMBL/GenBank/DDBJ whole genome shotgun (WGS) entry which is preliminary data.</text>
</comment>
<evidence type="ECO:0000256" key="2">
    <source>
        <dbReference type="ARBA" id="ARBA00022670"/>
    </source>
</evidence>
<organism evidence="9 10">
    <name type="scientific">Cladobotryum mycophilum</name>
    <dbReference type="NCBI Taxonomy" id="491253"/>
    <lineage>
        <taxon>Eukaryota</taxon>
        <taxon>Fungi</taxon>
        <taxon>Dikarya</taxon>
        <taxon>Ascomycota</taxon>
        <taxon>Pezizomycotina</taxon>
        <taxon>Sordariomycetes</taxon>
        <taxon>Hypocreomycetidae</taxon>
        <taxon>Hypocreales</taxon>
        <taxon>Hypocreaceae</taxon>
        <taxon>Cladobotryum</taxon>
    </lineage>
</organism>
<evidence type="ECO:0000256" key="1">
    <source>
        <dbReference type="ARBA" id="ARBA00007447"/>
    </source>
</evidence>
<keyword evidence="4 5" id="KW-0378">Hydrolase</keyword>
<dbReference type="PROSITE" id="PS00141">
    <property type="entry name" value="ASP_PROTEASE"/>
    <property type="match status" value="1"/>
</dbReference>
<keyword evidence="7" id="KW-0732">Signal</keyword>
<evidence type="ECO:0000256" key="3">
    <source>
        <dbReference type="ARBA" id="ARBA00022750"/>
    </source>
</evidence>
<evidence type="ECO:0000256" key="5">
    <source>
        <dbReference type="RuleBase" id="RU000454"/>
    </source>
</evidence>
<dbReference type="InterPro" id="IPR001969">
    <property type="entry name" value="Aspartic_peptidase_AS"/>
</dbReference>
<feature type="domain" description="Peptidase A1" evidence="8">
    <location>
        <begin position="114"/>
        <end position="423"/>
    </location>
</feature>
<dbReference type="Proteomes" id="UP001338125">
    <property type="component" value="Unassembled WGS sequence"/>
</dbReference>
<dbReference type="SUPFAM" id="SSF50630">
    <property type="entry name" value="Acid proteases"/>
    <property type="match status" value="1"/>
</dbReference>
<keyword evidence="2 5" id="KW-0645">Protease</keyword>
<proteinExistence type="inferred from homology"/>
<evidence type="ECO:0000313" key="9">
    <source>
        <dbReference type="EMBL" id="KAK5989820.1"/>
    </source>
</evidence>
<dbReference type="InterPro" id="IPR034163">
    <property type="entry name" value="Aspergillopepsin-like_cat_dom"/>
</dbReference>
<feature type="chain" id="PRO_5047246341" evidence="7">
    <location>
        <begin position="20"/>
        <end position="429"/>
    </location>
</feature>
<evidence type="ECO:0000256" key="7">
    <source>
        <dbReference type="SAM" id="SignalP"/>
    </source>
</evidence>
<feature type="signal peptide" evidence="7">
    <location>
        <begin position="1"/>
        <end position="19"/>
    </location>
</feature>
<sequence>MKVETVALLLAGLANSTSASVVGTRDNSSSSAHTGGNKRFSLSQIPNGRFQGHNIPASLILAHAKYGNGLPPHLKEAIRINPDLNRKYGPLLREGGASTGSAPAMPAPMSDSEYVIPVKIGTPPQEIPLNLDTGSSDLWSISTDTYPPQVKGQKLYNPAKSSTSKRIPSQGWQVKYGDGAGASGIVYRDRVQIGDTSFDRQAVQSAVQISLDIANDDFSSGIIGMANSKANTINPDKEQTYMDNIKDQLEMPVFTANLQKGRPGNYNFGYINEKEFHGPIQYAAANPNSSYWEITVSGYQIGKEGKYKPNGWNGIVDTGTTLLLVPQNIVDDFYGQIKNSGWDHTVGAIVLPCDTDIPDFIFGLGPYRGVIPGRYINYANVNSTHCYGGIQTSDDIPFSVLGDILLKAQFVVFDYGQQAVGFANKDTDS</sequence>
<protein>
    <submittedName>
        <fullName evidence="9">Endothiapepsin</fullName>
    </submittedName>
</protein>
<dbReference type="CDD" id="cd06097">
    <property type="entry name" value="Aspergillopepsin_like"/>
    <property type="match status" value="1"/>
</dbReference>
<dbReference type="EMBL" id="JAVFKD010000014">
    <property type="protein sequence ID" value="KAK5989820.1"/>
    <property type="molecule type" value="Genomic_DNA"/>
</dbReference>
<dbReference type="InterPro" id="IPR021109">
    <property type="entry name" value="Peptidase_aspartic_dom_sf"/>
</dbReference>
<dbReference type="PRINTS" id="PR00792">
    <property type="entry name" value="PEPSIN"/>
</dbReference>
<feature type="region of interest" description="Disordered" evidence="6">
    <location>
        <begin position="20"/>
        <end position="39"/>
    </location>
</feature>
<accession>A0ABR0SDF2</accession>
<dbReference type="InterPro" id="IPR033121">
    <property type="entry name" value="PEPTIDASE_A1"/>
</dbReference>
<keyword evidence="3 5" id="KW-0064">Aspartyl protease</keyword>